<organism evidence="7 8">
    <name type="scientific">Neogobius melanostomus</name>
    <name type="common">round goby</name>
    <dbReference type="NCBI Taxonomy" id="47308"/>
    <lineage>
        <taxon>Eukaryota</taxon>
        <taxon>Metazoa</taxon>
        <taxon>Chordata</taxon>
        <taxon>Craniata</taxon>
        <taxon>Vertebrata</taxon>
        <taxon>Euteleostomi</taxon>
        <taxon>Actinopterygii</taxon>
        <taxon>Neopterygii</taxon>
        <taxon>Teleostei</taxon>
        <taxon>Neoteleostei</taxon>
        <taxon>Acanthomorphata</taxon>
        <taxon>Gobiaria</taxon>
        <taxon>Gobiiformes</taxon>
        <taxon>Gobioidei</taxon>
        <taxon>Gobiidae</taxon>
        <taxon>Benthophilinae</taxon>
        <taxon>Neogobiini</taxon>
        <taxon>Neogobius</taxon>
    </lineage>
</organism>
<keyword evidence="8" id="KW-1185">Reference proteome</keyword>
<keyword evidence="4 5" id="KW-0472">Membrane</keyword>
<dbReference type="PANTHER" id="PTHR24244">
    <property type="entry name" value="NEUROPEPTIDE S RECEPTOR"/>
    <property type="match status" value="1"/>
</dbReference>
<evidence type="ECO:0000256" key="5">
    <source>
        <dbReference type="SAM" id="Phobius"/>
    </source>
</evidence>
<feature type="transmembrane region" description="Helical" evidence="5">
    <location>
        <begin position="167"/>
        <end position="188"/>
    </location>
</feature>
<accession>A0A8C6UXA5</accession>
<feature type="transmembrane region" description="Helical" evidence="5">
    <location>
        <begin position="220"/>
        <end position="241"/>
    </location>
</feature>
<proteinExistence type="predicted"/>
<feature type="transmembrane region" description="Helical" evidence="5">
    <location>
        <begin position="262"/>
        <end position="280"/>
    </location>
</feature>
<evidence type="ECO:0000256" key="3">
    <source>
        <dbReference type="ARBA" id="ARBA00022989"/>
    </source>
</evidence>
<dbReference type="Proteomes" id="UP000694523">
    <property type="component" value="Unplaced"/>
</dbReference>
<evidence type="ECO:0000259" key="6">
    <source>
        <dbReference type="PROSITE" id="PS50262"/>
    </source>
</evidence>
<dbReference type="AlphaFoldDB" id="A0A8C6UXA5"/>
<dbReference type="GO" id="GO:0016020">
    <property type="term" value="C:membrane"/>
    <property type="evidence" value="ECO:0007669"/>
    <property type="project" value="UniProtKB-SubCell"/>
</dbReference>
<reference evidence="7" key="1">
    <citation type="submission" date="2025-08" db="UniProtKB">
        <authorList>
            <consortium name="Ensembl"/>
        </authorList>
    </citation>
    <scope>IDENTIFICATION</scope>
</reference>
<sequence length="374" mass="42550">MNKKCDTSTDVNRKSAQMLQCTDFETTCCTDETMEANTTVNISSCPSVNFTFTDRFLPPVYILVFIVGLLANMCGLKFLLKNWKKVGPVNVFLFNLGLADILYLLTLPFLMVSYLHKERKWIFGDAFCKITRFCFGINLYGSIGFLTCISVFRYLSIVHPMRVRGRLTSTRSVVISLIVWLLVCAQSLPDMFFPKTYDKKAKCFDTTSDDYIEDYLKYSVGWTITGFCLPFLVTVGCYAHVIVTLCRSSSTDRLLKQRSYKLLLVLLLLFSVCYIPYHVLRNLNLWSRVLTRRGQCYGWFNTVYVSKQVSRGLVCLNSALNPLVYLHVSEGLSSQLRTLLSRTQKQSGRQSASCATRKPELAQTQLLPGLVMVS</sequence>
<dbReference type="InterPro" id="IPR000276">
    <property type="entry name" value="GPCR_Rhodpsn"/>
</dbReference>
<dbReference type="PRINTS" id="PR01157">
    <property type="entry name" value="P2YPURNOCPTR"/>
</dbReference>
<reference evidence="7" key="2">
    <citation type="submission" date="2025-09" db="UniProtKB">
        <authorList>
            <consortium name="Ensembl"/>
        </authorList>
    </citation>
    <scope>IDENTIFICATION</scope>
</reference>
<evidence type="ECO:0000256" key="4">
    <source>
        <dbReference type="ARBA" id="ARBA00023136"/>
    </source>
</evidence>
<evidence type="ECO:0000313" key="7">
    <source>
        <dbReference type="Ensembl" id="ENSNMLP00000040741.1"/>
    </source>
</evidence>
<evidence type="ECO:0000256" key="2">
    <source>
        <dbReference type="ARBA" id="ARBA00022692"/>
    </source>
</evidence>
<dbReference type="PROSITE" id="PS50262">
    <property type="entry name" value="G_PROTEIN_RECEP_F1_2"/>
    <property type="match status" value="1"/>
</dbReference>
<dbReference type="SUPFAM" id="SSF81321">
    <property type="entry name" value="Family A G protein-coupled receptor-like"/>
    <property type="match status" value="1"/>
</dbReference>
<dbReference type="CDD" id="cd15967">
    <property type="entry name" value="7tmA_P2Y1-like"/>
    <property type="match status" value="1"/>
</dbReference>
<feature type="transmembrane region" description="Helical" evidence="5">
    <location>
        <begin position="60"/>
        <end position="80"/>
    </location>
</feature>
<dbReference type="GO" id="GO:0008188">
    <property type="term" value="F:neuropeptide receptor activity"/>
    <property type="evidence" value="ECO:0007669"/>
    <property type="project" value="InterPro"/>
</dbReference>
<keyword evidence="2 5" id="KW-0812">Transmembrane</keyword>
<dbReference type="Gene3D" id="1.20.1070.10">
    <property type="entry name" value="Rhodopsin 7-helix transmembrane proteins"/>
    <property type="match status" value="1"/>
</dbReference>
<dbReference type="Pfam" id="PF00001">
    <property type="entry name" value="7tm_1"/>
    <property type="match status" value="1"/>
</dbReference>
<comment type="subcellular location">
    <subcellularLocation>
        <location evidence="1">Membrane</location>
    </subcellularLocation>
</comment>
<feature type="transmembrane region" description="Helical" evidence="5">
    <location>
        <begin position="92"/>
        <end position="115"/>
    </location>
</feature>
<evidence type="ECO:0000313" key="8">
    <source>
        <dbReference type="Proteomes" id="UP000694523"/>
    </source>
</evidence>
<feature type="transmembrane region" description="Helical" evidence="5">
    <location>
        <begin position="135"/>
        <end position="155"/>
    </location>
</feature>
<protein>
    <submittedName>
        <fullName evidence="7">Si:dkey-78k11.9</fullName>
    </submittedName>
</protein>
<dbReference type="InterPro" id="IPR027294">
    <property type="entry name" value="NPS_rcpt"/>
</dbReference>
<keyword evidence="3 5" id="KW-1133">Transmembrane helix</keyword>
<dbReference type="PANTHER" id="PTHR24244:SF0">
    <property type="entry name" value="G-PROTEIN COUPLED RECEPTORS FAMILY 1 PROFILE DOMAIN-CONTAINING PROTEIN"/>
    <property type="match status" value="1"/>
</dbReference>
<dbReference type="InterPro" id="IPR017452">
    <property type="entry name" value="GPCR_Rhodpsn_7TM"/>
</dbReference>
<evidence type="ECO:0000256" key="1">
    <source>
        <dbReference type="ARBA" id="ARBA00004370"/>
    </source>
</evidence>
<feature type="domain" description="G-protein coupled receptors family 1 profile" evidence="6">
    <location>
        <begin position="71"/>
        <end position="325"/>
    </location>
</feature>
<name>A0A8C6UXA5_9GOBI</name>
<dbReference type="Ensembl" id="ENSNMLT00000045304.1">
    <property type="protein sequence ID" value="ENSNMLP00000040741.1"/>
    <property type="gene ID" value="ENSNMLG00000025000.1"/>
</dbReference>
<dbReference type="PRINTS" id="PR00237">
    <property type="entry name" value="GPCRRHODOPSN"/>
</dbReference>